<sequence length="582" mass="61513">MTLTIREKKENADGFMVSNGAVGFGLSSSSMTATWIWAASFYAAATAGYKYGISGPIHYGLWGALMILCIYPFGKRFRTIAPHAHTLAEVMHARHGKSSQLLLAVSNVVGSVISITANFTAAGALVYILTPFSFSTGVLVVAVGILAYSIWSGFRAAVLTDAAQLVALMGAAVVIIPVIFFAAGGPGMIRGGLDGFYDQGKPEMANFFSMDAFLYQGAPYLVAVLAYAIGNQTIAQRLFAVRQDKIKSTFVTATFGYAGTVIGLGMLGVLAAMVGLAPTDGDLNNLIPDMAVEYLPGVLIAALFIMVIGSLASTADSDMSALASIMMADVYGKHLSRGKVNPSTMLLIGRLTMVAAAAAGVMFAFASFDILDLLVFVGALWGALVFPVIVSFYWRRMTNVAFTVSVLVALGFFLVARFTLIPMTGAVAVAFETLGAVGAAIVVGLLVFGLFGRIAGFIAGAVMFVAMMPLFIGFLRDYEVLLGSLVSYGVSSIVCVAISMRNKELFDFALIDQRVVLFQQEQEQLRDHGADLAAAAIHPPSAATAAHDHHTQDDARTGAATAVLTIERDDAARDRTEGDPQR</sequence>
<dbReference type="PANTHER" id="PTHR48086">
    <property type="entry name" value="SODIUM/PROLINE SYMPORTER-RELATED"/>
    <property type="match status" value="1"/>
</dbReference>
<keyword evidence="7 14" id="KW-1133">Transmembrane helix</keyword>
<dbReference type="EMBL" id="JANRHA010000002">
    <property type="protein sequence ID" value="MDG3014016.1"/>
    <property type="molecule type" value="Genomic_DNA"/>
</dbReference>
<dbReference type="PANTHER" id="PTHR48086:SF3">
    <property type="entry name" value="SODIUM_PROLINE SYMPORTER"/>
    <property type="match status" value="1"/>
</dbReference>
<dbReference type="GO" id="GO:0005886">
    <property type="term" value="C:plasma membrane"/>
    <property type="evidence" value="ECO:0007669"/>
    <property type="project" value="UniProtKB-SubCell"/>
</dbReference>
<evidence type="ECO:0000256" key="7">
    <source>
        <dbReference type="ARBA" id="ARBA00022989"/>
    </source>
</evidence>
<evidence type="ECO:0000256" key="13">
    <source>
        <dbReference type="RuleBase" id="RU362091"/>
    </source>
</evidence>
<feature type="transmembrane region" description="Helical" evidence="14">
    <location>
        <begin position="134"/>
        <end position="154"/>
    </location>
</feature>
<dbReference type="GO" id="GO:0006814">
    <property type="term" value="P:sodium ion transport"/>
    <property type="evidence" value="ECO:0007669"/>
    <property type="project" value="UniProtKB-KW"/>
</dbReference>
<reference evidence="15" key="1">
    <citation type="submission" date="2022-08" db="EMBL/GenBank/DDBJ databases">
        <title>Genome analysis of Corynebacteriales strain.</title>
        <authorList>
            <person name="Lee S.D."/>
        </authorList>
    </citation>
    <scope>NUCLEOTIDE SEQUENCE</scope>
    <source>
        <strain evidence="15">D3-21</strain>
    </source>
</reference>
<feature type="transmembrane region" description="Helical" evidence="14">
    <location>
        <begin position="347"/>
        <end position="367"/>
    </location>
</feature>
<feature type="transmembrane region" description="Helical" evidence="14">
    <location>
        <begin position="481"/>
        <end position="500"/>
    </location>
</feature>
<evidence type="ECO:0000256" key="11">
    <source>
        <dbReference type="ARBA" id="ARBA00023201"/>
    </source>
</evidence>
<name>A0A9X4RGH1_9ACTN</name>
<protein>
    <submittedName>
        <fullName evidence="15">Sodium:proline symporter</fullName>
    </submittedName>
</protein>
<feature type="transmembrane region" description="Helical" evidence="14">
    <location>
        <begin position="21"/>
        <end position="45"/>
    </location>
</feature>
<evidence type="ECO:0000256" key="3">
    <source>
        <dbReference type="ARBA" id="ARBA00022448"/>
    </source>
</evidence>
<accession>A0A9X4RGH1</accession>
<feature type="transmembrane region" description="Helical" evidence="14">
    <location>
        <begin position="250"/>
        <end position="274"/>
    </location>
</feature>
<dbReference type="GO" id="GO:0015293">
    <property type="term" value="F:symporter activity"/>
    <property type="evidence" value="ECO:0007669"/>
    <property type="project" value="UniProtKB-KW"/>
</dbReference>
<feature type="transmembrane region" description="Helical" evidence="14">
    <location>
        <begin position="426"/>
        <end position="448"/>
    </location>
</feature>
<comment type="caution">
    <text evidence="15">The sequence shown here is derived from an EMBL/GenBank/DDBJ whole genome shotgun (WGS) entry which is preliminary data.</text>
</comment>
<dbReference type="PROSITE" id="PS50283">
    <property type="entry name" value="NA_SOLUT_SYMP_3"/>
    <property type="match status" value="1"/>
</dbReference>
<evidence type="ECO:0000256" key="8">
    <source>
        <dbReference type="ARBA" id="ARBA00023053"/>
    </source>
</evidence>
<evidence type="ECO:0000256" key="6">
    <source>
        <dbReference type="ARBA" id="ARBA00022847"/>
    </source>
</evidence>
<organism evidence="15 16">
    <name type="scientific">Speluncibacter jeojiensis</name>
    <dbReference type="NCBI Taxonomy" id="2710754"/>
    <lineage>
        <taxon>Bacteria</taxon>
        <taxon>Bacillati</taxon>
        <taxon>Actinomycetota</taxon>
        <taxon>Actinomycetes</taxon>
        <taxon>Mycobacteriales</taxon>
        <taxon>Speluncibacteraceae</taxon>
        <taxon>Speluncibacter</taxon>
    </lineage>
</organism>
<dbReference type="InterPro" id="IPR001734">
    <property type="entry name" value="Na/solute_symporter"/>
</dbReference>
<dbReference type="Proteomes" id="UP001152755">
    <property type="component" value="Unassembled WGS sequence"/>
</dbReference>
<evidence type="ECO:0000256" key="14">
    <source>
        <dbReference type="SAM" id="Phobius"/>
    </source>
</evidence>
<evidence type="ECO:0000256" key="12">
    <source>
        <dbReference type="ARBA" id="ARBA00033708"/>
    </source>
</evidence>
<keyword evidence="6" id="KW-0769">Symport</keyword>
<comment type="catalytic activity">
    <reaction evidence="12">
        <text>L-proline(in) + Na(+)(in) = L-proline(out) + Na(+)(out)</text>
        <dbReference type="Rhea" id="RHEA:28967"/>
        <dbReference type="ChEBI" id="CHEBI:29101"/>
        <dbReference type="ChEBI" id="CHEBI:60039"/>
    </reaction>
</comment>
<evidence type="ECO:0000256" key="4">
    <source>
        <dbReference type="ARBA" id="ARBA00022475"/>
    </source>
</evidence>
<dbReference type="AlphaFoldDB" id="A0A9X4RGH1"/>
<keyword evidence="8" id="KW-0915">Sodium</keyword>
<comment type="similarity">
    <text evidence="2 13">Belongs to the sodium:solute symporter (SSF) (TC 2.A.21) family.</text>
</comment>
<evidence type="ECO:0000256" key="2">
    <source>
        <dbReference type="ARBA" id="ARBA00006434"/>
    </source>
</evidence>
<keyword evidence="5 14" id="KW-0812">Transmembrane</keyword>
<evidence type="ECO:0000256" key="10">
    <source>
        <dbReference type="ARBA" id="ARBA00023136"/>
    </source>
</evidence>
<feature type="transmembrane region" description="Helical" evidence="14">
    <location>
        <begin position="166"/>
        <end position="187"/>
    </location>
</feature>
<feature type="transmembrane region" description="Helical" evidence="14">
    <location>
        <begin position="294"/>
        <end position="312"/>
    </location>
</feature>
<gene>
    <name evidence="15" type="ORF">NVS88_05520</name>
</gene>
<feature type="transmembrane region" description="Helical" evidence="14">
    <location>
        <begin position="57"/>
        <end position="74"/>
    </location>
</feature>
<keyword evidence="4" id="KW-1003">Cell membrane</keyword>
<evidence type="ECO:0000313" key="15">
    <source>
        <dbReference type="EMBL" id="MDG3014016.1"/>
    </source>
</evidence>
<evidence type="ECO:0000313" key="16">
    <source>
        <dbReference type="Proteomes" id="UP001152755"/>
    </source>
</evidence>
<keyword evidence="3" id="KW-0813">Transport</keyword>
<dbReference type="Gene3D" id="1.20.1730.10">
    <property type="entry name" value="Sodium/glucose cotransporter"/>
    <property type="match status" value="1"/>
</dbReference>
<dbReference type="Pfam" id="PF00474">
    <property type="entry name" value="SSF"/>
    <property type="match status" value="1"/>
</dbReference>
<feature type="transmembrane region" description="Helical" evidence="14">
    <location>
        <begin position="373"/>
        <end position="393"/>
    </location>
</feature>
<keyword evidence="10 14" id="KW-0472">Membrane</keyword>
<dbReference type="InterPro" id="IPR038377">
    <property type="entry name" value="Na/Glc_symporter_sf"/>
</dbReference>
<comment type="subcellular location">
    <subcellularLocation>
        <location evidence="1">Cell membrane</location>
        <topology evidence="1">Multi-pass membrane protein</topology>
    </subcellularLocation>
</comment>
<keyword evidence="9" id="KW-0406">Ion transport</keyword>
<feature type="transmembrane region" description="Helical" evidence="14">
    <location>
        <begin position="400"/>
        <end position="420"/>
    </location>
</feature>
<dbReference type="InterPro" id="IPR050277">
    <property type="entry name" value="Sodium:Solute_Symporter"/>
</dbReference>
<feature type="transmembrane region" description="Helical" evidence="14">
    <location>
        <begin position="455"/>
        <end position="475"/>
    </location>
</feature>
<keyword evidence="16" id="KW-1185">Reference proteome</keyword>
<proteinExistence type="inferred from homology"/>
<evidence type="ECO:0000256" key="9">
    <source>
        <dbReference type="ARBA" id="ARBA00023065"/>
    </source>
</evidence>
<feature type="transmembrane region" description="Helical" evidence="14">
    <location>
        <begin position="207"/>
        <end position="229"/>
    </location>
</feature>
<keyword evidence="11" id="KW-0739">Sodium transport</keyword>
<evidence type="ECO:0000256" key="1">
    <source>
        <dbReference type="ARBA" id="ARBA00004651"/>
    </source>
</evidence>
<feature type="transmembrane region" description="Helical" evidence="14">
    <location>
        <begin position="101"/>
        <end position="128"/>
    </location>
</feature>
<evidence type="ECO:0000256" key="5">
    <source>
        <dbReference type="ARBA" id="ARBA00022692"/>
    </source>
</evidence>